<dbReference type="GO" id="GO:0005829">
    <property type="term" value="C:cytosol"/>
    <property type="evidence" value="ECO:0007669"/>
    <property type="project" value="TreeGrafter"/>
</dbReference>
<dbReference type="AlphaFoldDB" id="A0A3B1CRG3"/>
<dbReference type="GO" id="GO:0070006">
    <property type="term" value="F:metalloaminopeptidase activity"/>
    <property type="evidence" value="ECO:0007669"/>
    <property type="project" value="InterPro"/>
</dbReference>
<evidence type="ECO:0000256" key="4">
    <source>
        <dbReference type="ARBA" id="ARBA00022801"/>
    </source>
</evidence>
<gene>
    <name evidence="6" type="ORF">MNBD_NITROSPINAE05-157</name>
</gene>
<reference evidence="6" key="1">
    <citation type="submission" date="2018-06" db="EMBL/GenBank/DDBJ databases">
        <authorList>
            <person name="Zhirakovskaya E."/>
        </authorList>
    </citation>
    <scope>NUCLEOTIDE SEQUENCE</scope>
</reference>
<evidence type="ECO:0000256" key="2">
    <source>
        <dbReference type="ARBA" id="ARBA00022670"/>
    </source>
</evidence>
<keyword evidence="4 6" id="KW-0378">Hydrolase</keyword>
<dbReference type="PRINTS" id="PR00599">
    <property type="entry name" value="MAPEPTIDASE"/>
</dbReference>
<dbReference type="GO" id="GO:0004239">
    <property type="term" value="F:initiator methionyl aminopeptidase activity"/>
    <property type="evidence" value="ECO:0007669"/>
    <property type="project" value="UniProtKB-EC"/>
</dbReference>
<feature type="domain" description="Peptidase M24" evidence="5">
    <location>
        <begin position="12"/>
        <end position="239"/>
    </location>
</feature>
<dbReference type="NCBIfam" id="TIGR00500">
    <property type="entry name" value="met_pdase_I"/>
    <property type="match status" value="1"/>
</dbReference>
<dbReference type="InterPro" id="IPR000994">
    <property type="entry name" value="Pept_M24"/>
</dbReference>
<dbReference type="CDD" id="cd01086">
    <property type="entry name" value="MetAP1"/>
    <property type="match status" value="1"/>
</dbReference>
<dbReference type="PANTHER" id="PTHR43330">
    <property type="entry name" value="METHIONINE AMINOPEPTIDASE"/>
    <property type="match status" value="1"/>
</dbReference>
<protein>
    <submittedName>
        <fullName evidence="6">Methionine aminopeptidase</fullName>
        <ecNumber evidence="6">3.4.11.18</ecNumber>
    </submittedName>
</protein>
<dbReference type="GO" id="GO:0006508">
    <property type="term" value="P:proteolysis"/>
    <property type="evidence" value="ECO:0007669"/>
    <property type="project" value="UniProtKB-KW"/>
</dbReference>
<dbReference type="EC" id="3.4.11.18" evidence="6"/>
<keyword evidence="3" id="KW-0479">Metal-binding</keyword>
<organism evidence="6">
    <name type="scientific">hydrothermal vent metagenome</name>
    <dbReference type="NCBI Taxonomy" id="652676"/>
    <lineage>
        <taxon>unclassified sequences</taxon>
        <taxon>metagenomes</taxon>
        <taxon>ecological metagenomes</taxon>
    </lineage>
</organism>
<dbReference type="HAMAP" id="MF_01974">
    <property type="entry name" value="MetAP_1"/>
    <property type="match status" value="1"/>
</dbReference>
<evidence type="ECO:0000256" key="3">
    <source>
        <dbReference type="ARBA" id="ARBA00022723"/>
    </source>
</evidence>
<dbReference type="InterPro" id="IPR002467">
    <property type="entry name" value="Pept_M24A_MAP1"/>
</dbReference>
<evidence type="ECO:0000256" key="1">
    <source>
        <dbReference type="ARBA" id="ARBA00022438"/>
    </source>
</evidence>
<dbReference type="PROSITE" id="PS00680">
    <property type="entry name" value="MAP_1"/>
    <property type="match status" value="1"/>
</dbReference>
<sequence>MINLKTDEEVDVMRESCQLAAEVLLMIEPHVKPGVTTDELNTICHDYIVAHGATPSPLNYRGFPKSICSSVNDEICHGIPSDRKLRNGDIVNLDITTYFKEFHGDTSRTFYVGSPRAKTGKLVETCKEALQKGIDAIHIGGKTGDIGHAIQKFVEPRGYSVVREFCGHGIGKNFHEEPQILHFGNPGEGVKIKKGMVFTIEPMINLGGPDLRILSDKWTAVTQDGSYSAQFEHTIHITDNGPDVLTRLDGQTQF</sequence>
<dbReference type="Gene3D" id="3.90.230.10">
    <property type="entry name" value="Creatinase/methionine aminopeptidase superfamily"/>
    <property type="match status" value="1"/>
</dbReference>
<accession>A0A3B1CRG3</accession>
<proteinExistence type="inferred from homology"/>
<keyword evidence="1 6" id="KW-0031">Aminopeptidase</keyword>
<dbReference type="EMBL" id="UOGG01000135">
    <property type="protein sequence ID" value="VAX30922.1"/>
    <property type="molecule type" value="Genomic_DNA"/>
</dbReference>
<keyword evidence="2" id="KW-0645">Protease</keyword>
<dbReference type="PANTHER" id="PTHR43330:SF27">
    <property type="entry name" value="METHIONINE AMINOPEPTIDASE"/>
    <property type="match status" value="1"/>
</dbReference>
<name>A0A3B1CRG3_9ZZZZ</name>
<dbReference type="InterPro" id="IPR036005">
    <property type="entry name" value="Creatinase/aminopeptidase-like"/>
</dbReference>
<evidence type="ECO:0000259" key="5">
    <source>
        <dbReference type="Pfam" id="PF00557"/>
    </source>
</evidence>
<dbReference type="InterPro" id="IPR001714">
    <property type="entry name" value="Pept_M24_MAP"/>
</dbReference>
<dbReference type="Pfam" id="PF00557">
    <property type="entry name" value="Peptidase_M24"/>
    <property type="match status" value="1"/>
</dbReference>
<dbReference type="GO" id="GO:0046872">
    <property type="term" value="F:metal ion binding"/>
    <property type="evidence" value="ECO:0007669"/>
    <property type="project" value="UniProtKB-KW"/>
</dbReference>
<evidence type="ECO:0000313" key="6">
    <source>
        <dbReference type="EMBL" id="VAX30922.1"/>
    </source>
</evidence>
<dbReference type="SUPFAM" id="SSF55920">
    <property type="entry name" value="Creatinase/aminopeptidase"/>
    <property type="match status" value="1"/>
</dbReference>